<protein>
    <submittedName>
        <fullName evidence="1">Uncharacterized protein</fullName>
    </submittedName>
</protein>
<evidence type="ECO:0000313" key="1">
    <source>
        <dbReference type="EMBL" id="KAH9327590.1"/>
    </source>
</evidence>
<sequence>VVDRSSADHTKVFHTRFGAEIQRNRLNRLSVSQTTQVQQGCMGHTFLKMPNSKGNQKSWNFLAHTVCGIVRTKVRMGCAKVKRLQKELDIAENVEVNGPRGPVNGRCIRTRNLKS</sequence>
<dbReference type="Proteomes" id="UP000824469">
    <property type="component" value="Unassembled WGS sequence"/>
</dbReference>
<evidence type="ECO:0000313" key="2">
    <source>
        <dbReference type="Proteomes" id="UP000824469"/>
    </source>
</evidence>
<organism evidence="1 2">
    <name type="scientific">Taxus chinensis</name>
    <name type="common">Chinese yew</name>
    <name type="synonym">Taxus wallichiana var. chinensis</name>
    <dbReference type="NCBI Taxonomy" id="29808"/>
    <lineage>
        <taxon>Eukaryota</taxon>
        <taxon>Viridiplantae</taxon>
        <taxon>Streptophyta</taxon>
        <taxon>Embryophyta</taxon>
        <taxon>Tracheophyta</taxon>
        <taxon>Spermatophyta</taxon>
        <taxon>Pinopsida</taxon>
        <taxon>Pinidae</taxon>
        <taxon>Conifers II</taxon>
        <taxon>Cupressales</taxon>
        <taxon>Taxaceae</taxon>
        <taxon>Taxus</taxon>
    </lineage>
</organism>
<keyword evidence="2" id="KW-1185">Reference proteome</keyword>
<feature type="non-terminal residue" evidence="1">
    <location>
        <position position="1"/>
    </location>
</feature>
<name>A0AA38LMC9_TAXCH</name>
<accession>A0AA38LMC9</accession>
<feature type="non-terminal residue" evidence="1">
    <location>
        <position position="115"/>
    </location>
</feature>
<dbReference type="AlphaFoldDB" id="A0AA38LMC9"/>
<reference evidence="1 2" key="1">
    <citation type="journal article" date="2021" name="Nat. Plants">
        <title>The Taxus genome provides insights into paclitaxel biosynthesis.</title>
        <authorList>
            <person name="Xiong X."/>
            <person name="Gou J."/>
            <person name="Liao Q."/>
            <person name="Li Y."/>
            <person name="Zhou Q."/>
            <person name="Bi G."/>
            <person name="Li C."/>
            <person name="Du R."/>
            <person name="Wang X."/>
            <person name="Sun T."/>
            <person name="Guo L."/>
            <person name="Liang H."/>
            <person name="Lu P."/>
            <person name="Wu Y."/>
            <person name="Zhang Z."/>
            <person name="Ro D.K."/>
            <person name="Shang Y."/>
            <person name="Huang S."/>
            <person name="Yan J."/>
        </authorList>
    </citation>
    <scope>NUCLEOTIDE SEQUENCE [LARGE SCALE GENOMIC DNA]</scope>
    <source>
        <strain evidence="1">Ta-2019</strain>
    </source>
</reference>
<comment type="caution">
    <text evidence="1">The sequence shown here is derived from an EMBL/GenBank/DDBJ whole genome shotgun (WGS) entry which is preliminary data.</text>
</comment>
<gene>
    <name evidence="1" type="ORF">KI387_007768</name>
</gene>
<proteinExistence type="predicted"/>
<dbReference type="EMBL" id="JAHRHJ020000002">
    <property type="protein sequence ID" value="KAH9327590.1"/>
    <property type="molecule type" value="Genomic_DNA"/>
</dbReference>